<evidence type="ECO:0000313" key="7">
    <source>
        <dbReference type="Proteomes" id="UP000199163"/>
    </source>
</evidence>
<evidence type="ECO:0000256" key="4">
    <source>
        <dbReference type="SAM" id="MobiDB-lite"/>
    </source>
</evidence>
<feature type="region of interest" description="Disordered" evidence="4">
    <location>
        <begin position="17"/>
        <end position="39"/>
    </location>
</feature>
<dbReference type="PANTHER" id="PTHR43392">
    <property type="entry name" value="AAA-TYPE ATPASE FAMILY PROTEIN / ANKYRIN REPEAT FAMILY PROTEIN"/>
    <property type="match status" value="1"/>
</dbReference>
<feature type="domain" description="AAA+ ATPase" evidence="5">
    <location>
        <begin position="88"/>
        <end position="226"/>
    </location>
</feature>
<evidence type="ECO:0000256" key="2">
    <source>
        <dbReference type="ARBA" id="ARBA00022741"/>
    </source>
</evidence>
<keyword evidence="3" id="KW-0067">ATP-binding</keyword>
<dbReference type="PANTHER" id="PTHR43392:SF2">
    <property type="entry name" value="AAA-TYPE ATPASE FAMILY PROTEIN _ ANKYRIN REPEAT FAMILY PROTEIN"/>
    <property type="match status" value="1"/>
</dbReference>
<dbReference type="SUPFAM" id="SSF52540">
    <property type="entry name" value="P-loop containing nucleoside triphosphate hydrolases"/>
    <property type="match status" value="1"/>
</dbReference>
<dbReference type="FunFam" id="3.40.50.300:FF:000216">
    <property type="entry name" value="Type VII secretion ATPase EccA"/>
    <property type="match status" value="1"/>
</dbReference>
<evidence type="ECO:0000313" key="6">
    <source>
        <dbReference type="EMBL" id="SDH00695.1"/>
    </source>
</evidence>
<dbReference type="InterPro" id="IPR003959">
    <property type="entry name" value="ATPase_AAA_core"/>
</dbReference>
<dbReference type="Gene3D" id="1.10.8.60">
    <property type="match status" value="1"/>
</dbReference>
<comment type="similarity">
    <text evidence="1">Belongs to the CbxX/CfxQ family.</text>
</comment>
<gene>
    <name evidence="6" type="ORF">SAMN05192534_101297</name>
</gene>
<dbReference type="InterPro" id="IPR041627">
    <property type="entry name" value="AAA_lid_6"/>
</dbReference>
<dbReference type="EMBL" id="FNDK01000001">
    <property type="protein sequence ID" value="SDH00695.1"/>
    <property type="molecule type" value="Genomic_DNA"/>
</dbReference>
<dbReference type="AlphaFoldDB" id="A0A1G7YWF7"/>
<dbReference type="GO" id="GO:0005524">
    <property type="term" value="F:ATP binding"/>
    <property type="evidence" value="ECO:0007669"/>
    <property type="project" value="UniProtKB-KW"/>
</dbReference>
<organism evidence="6 7">
    <name type="scientific">Alteribacillus persepolensis</name>
    <dbReference type="NCBI Taxonomy" id="568899"/>
    <lineage>
        <taxon>Bacteria</taxon>
        <taxon>Bacillati</taxon>
        <taxon>Bacillota</taxon>
        <taxon>Bacilli</taxon>
        <taxon>Bacillales</taxon>
        <taxon>Bacillaceae</taxon>
        <taxon>Alteribacillus</taxon>
    </lineage>
</organism>
<dbReference type="Pfam" id="PF00004">
    <property type="entry name" value="AAA"/>
    <property type="match status" value="1"/>
</dbReference>
<reference evidence="6 7" key="1">
    <citation type="submission" date="2016-10" db="EMBL/GenBank/DDBJ databases">
        <authorList>
            <person name="de Groot N.N."/>
        </authorList>
    </citation>
    <scope>NUCLEOTIDE SEQUENCE [LARGE SCALE GENOMIC DNA]</scope>
    <source>
        <strain evidence="6 7">DSM 21632</strain>
    </source>
</reference>
<dbReference type="STRING" id="568899.SAMN05192534_101297"/>
<protein>
    <submittedName>
        <fullName evidence="6">Stage V sporulation protein K</fullName>
    </submittedName>
</protein>
<sequence>MMMHTKGRDKIQITINSAHKEVSPKQITPKHSSKHSLSSEQHYPLLKAEKSLDSMIGMKNVKEFMREMYALVYVNQKREERALACAKQNLHMLFIGNPGTGKTTVARIMAEMLKDMKVIEKGHFIEAERADLVGEYIGQTAQKTRNLIKKAEGGILFIDEAYSLARGGEKDFGREAVDTIVKAMEDQQHKFILILAGYPEEMKRFLKLNPGLPSRFPNKLQFQDFSGGQLFELFQRMAKEKEYVTTKALNEKLRSHFHSLSYYDKNTQNGRYVRNLLEKMIRKHALRMLDYNDTLDKQSLMTLEAQDFIIEEY</sequence>
<dbReference type="InterPro" id="IPR003593">
    <property type="entry name" value="AAA+_ATPase"/>
</dbReference>
<dbReference type="SMART" id="SM00382">
    <property type="entry name" value="AAA"/>
    <property type="match status" value="1"/>
</dbReference>
<dbReference type="PRINTS" id="PR00819">
    <property type="entry name" value="CBXCFQXSUPER"/>
</dbReference>
<dbReference type="GO" id="GO:0016887">
    <property type="term" value="F:ATP hydrolysis activity"/>
    <property type="evidence" value="ECO:0007669"/>
    <property type="project" value="InterPro"/>
</dbReference>
<dbReference type="CDD" id="cd00009">
    <property type="entry name" value="AAA"/>
    <property type="match status" value="1"/>
</dbReference>
<evidence type="ECO:0000256" key="1">
    <source>
        <dbReference type="ARBA" id="ARBA00010378"/>
    </source>
</evidence>
<name>A0A1G7YWF7_9BACI</name>
<feature type="compositionally biased region" description="Polar residues" evidence="4">
    <location>
        <begin position="25"/>
        <end position="39"/>
    </location>
</feature>
<dbReference type="InterPro" id="IPR050773">
    <property type="entry name" value="CbxX/CfxQ_RuBisCO_ESX"/>
</dbReference>
<evidence type="ECO:0000256" key="3">
    <source>
        <dbReference type="ARBA" id="ARBA00022840"/>
    </source>
</evidence>
<keyword evidence="2" id="KW-0547">Nucleotide-binding</keyword>
<accession>A0A1G7YWF7</accession>
<keyword evidence="7" id="KW-1185">Reference proteome</keyword>
<dbReference type="InterPro" id="IPR027417">
    <property type="entry name" value="P-loop_NTPase"/>
</dbReference>
<dbReference type="InterPro" id="IPR000641">
    <property type="entry name" value="CbxX/CfxQ"/>
</dbReference>
<evidence type="ECO:0000259" key="5">
    <source>
        <dbReference type="SMART" id="SM00382"/>
    </source>
</evidence>
<dbReference type="Gene3D" id="3.40.50.300">
    <property type="entry name" value="P-loop containing nucleotide triphosphate hydrolases"/>
    <property type="match status" value="1"/>
</dbReference>
<dbReference type="Pfam" id="PF17866">
    <property type="entry name" value="AAA_lid_6"/>
    <property type="match status" value="1"/>
</dbReference>
<dbReference type="Proteomes" id="UP000199163">
    <property type="component" value="Unassembled WGS sequence"/>
</dbReference>
<proteinExistence type="inferred from homology"/>